<keyword evidence="4" id="KW-0238">DNA-binding</keyword>
<dbReference type="RefSeq" id="XP_003100039.2">
    <property type="nucleotide sequence ID" value="XM_003099991.2"/>
</dbReference>
<dbReference type="Pfam" id="PF03299">
    <property type="entry name" value="TF_AP-2"/>
    <property type="match status" value="1"/>
</dbReference>
<evidence type="ECO:0000256" key="6">
    <source>
        <dbReference type="ARBA" id="ARBA00023242"/>
    </source>
</evidence>
<dbReference type="AlphaFoldDB" id="A0A6A5G3C2"/>
<name>A0A6A5G3C2_CAERE</name>
<keyword evidence="5" id="KW-0804">Transcription</keyword>
<keyword evidence="3" id="KW-0805">Transcription regulation</keyword>
<evidence type="ECO:0000313" key="9">
    <source>
        <dbReference type="Proteomes" id="UP000483820"/>
    </source>
</evidence>
<dbReference type="GeneID" id="9826331"/>
<dbReference type="GO" id="GO:0042127">
    <property type="term" value="P:regulation of cell population proliferation"/>
    <property type="evidence" value="ECO:0007669"/>
    <property type="project" value="TreeGrafter"/>
</dbReference>
<dbReference type="GO" id="GO:0005634">
    <property type="term" value="C:nucleus"/>
    <property type="evidence" value="ECO:0007669"/>
    <property type="project" value="UniProtKB-SubCell"/>
</dbReference>
<keyword evidence="6" id="KW-0539">Nucleus</keyword>
<proteinExistence type="inferred from homology"/>
<comment type="subcellular location">
    <subcellularLocation>
        <location evidence="1">Nucleus</location>
    </subcellularLocation>
</comment>
<dbReference type="GO" id="GO:0000981">
    <property type="term" value="F:DNA-binding transcription factor activity, RNA polymerase II-specific"/>
    <property type="evidence" value="ECO:0007669"/>
    <property type="project" value="TreeGrafter"/>
</dbReference>
<sequence>MQSSSMIVTLDAIPTGFQPEDPSNDIFETIIARNSMGKAANGYHITTAEVDRRSNGVEKLNSSSLANTLRRTKLKNCGGTMRRQMMEKEIPVNIYHRQEVFPNKMVALSEAEAVHMAKDLDEIVKEDYPVAGIAREVANEVMEDGSADIGSFFDADGFKECMEALSGVLSSVVPPITGICAKASKNEELNRGMEHLSQATHGFGIAVQPTWMRALTEIGKGVCKIVKDEMNVKEEVEDTKPPTTIAESSKIAEGAEIKVELEETEVVVD</sequence>
<evidence type="ECO:0000256" key="1">
    <source>
        <dbReference type="ARBA" id="ARBA00004123"/>
    </source>
</evidence>
<evidence type="ECO:0000256" key="3">
    <source>
        <dbReference type="ARBA" id="ARBA00023015"/>
    </source>
</evidence>
<feature type="domain" description="Transcription factor AP-2 C-terminal" evidence="7">
    <location>
        <begin position="27"/>
        <end position="220"/>
    </location>
</feature>
<evidence type="ECO:0000256" key="5">
    <source>
        <dbReference type="ARBA" id="ARBA00023163"/>
    </source>
</evidence>
<evidence type="ECO:0000259" key="7">
    <source>
        <dbReference type="Pfam" id="PF03299"/>
    </source>
</evidence>
<dbReference type="KEGG" id="crq:GCK72_025956"/>
<dbReference type="PANTHER" id="PTHR10812">
    <property type="entry name" value="TRANSCRIPTION FACTOR AP-2"/>
    <property type="match status" value="1"/>
</dbReference>
<gene>
    <name evidence="8" type="ORF">GCK72_025956</name>
</gene>
<dbReference type="InterPro" id="IPR013854">
    <property type="entry name" value="TF_AP2_C"/>
</dbReference>
<dbReference type="Proteomes" id="UP000483820">
    <property type="component" value="Chromosome X"/>
</dbReference>
<dbReference type="PANTHER" id="PTHR10812:SF15">
    <property type="entry name" value="TRANSCRIPTION FACTOR APTF-2"/>
    <property type="match status" value="1"/>
</dbReference>
<protein>
    <recommendedName>
        <fullName evidence="7">Transcription factor AP-2 C-terminal domain-containing protein</fullName>
    </recommendedName>
</protein>
<accession>A0A6A5G3C2</accession>
<evidence type="ECO:0000313" key="8">
    <source>
        <dbReference type="EMBL" id="KAF1749488.1"/>
    </source>
</evidence>
<evidence type="ECO:0000256" key="4">
    <source>
        <dbReference type="ARBA" id="ARBA00023125"/>
    </source>
</evidence>
<comment type="similarity">
    <text evidence="2">Belongs to the AP-2 family.</text>
</comment>
<reference evidence="8 9" key="1">
    <citation type="submission" date="2019-12" db="EMBL/GenBank/DDBJ databases">
        <title>Chromosome-level assembly of the Caenorhabditis remanei genome.</title>
        <authorList>
            <person name="Teterina A.A."/>
            <person name="Willis J.H."/>
            <person name="Phillips P.C."/>
        </authorList>
    </citation>
    <scope>NUCLEOTIDE SEQUENCE [LARGE SCALE GENOMIC DNA]</scope>
    <source>
        <strain evidence="8 9">PX506</strain>
        <tissue evidence="8">Whole organism</tissue>
    </source>
</reference>
<dbReference type="GO" id="GO:0000977">
    <property type="term" value="F:RNA polymerase II transcription regulatory region sequence-specific DNA binding"/>
    <property type="evidence" value="ECO:0007669"/>
    <property type="project" value="TreeGrafter"/>
</dbReference>
<dbReference type="EMBL" id="WUAV01000006">
    <property type="protein sequence ID" value="KAF1749488.1"/>
    <property type="molecule type" value="Genomic_DNA"/>
</dbReference>
<organism evidence="8 9">
    <name type="scientific">Caenorhabditis remanei</name>
    <name type="common">Caenorhabditis vulgaris</name>
    <dbReference type="NCBI Taxonomy" id="31234"/>
    <lineage>
        <taxon>Eukaryota</taxon>
        <taxon>Metazoa</taxon>
        <taxon>Ecdysozoa</taxon>
        <taxon>Nematoda</taxon>
        <taxon>Chromadorea</taxon>
        <taxon>Rhabditida</taxon>
        <taxon>Rhabditina</taxon>
        <taxon>Rhabditomorpha</taxon>
        <taxon>Rhabditoidea</taxon>
        <taxon>Rhabditidae</taxon>
        <taxon>Peloderinae</taxon>
        <taxon>Caenorhabditis</taxon>
    </lineage>
</organism>
<dbReference type="InterPro" id="IPR004979">
    <property type="entry name" value="TF_AP2"/>
</dbReference>
<comment type="caution">
    <text evidence="8">The sequence shown here is derived from an EMBL/GenBank/DDBJ whole genome shotgun (WGS) entry which is preliminary data.</text>
</comment>
<dbReference type="CTD" id="9826331"/>
<evidence type="ECO:0000256" key="2">
    <source>
        <dbReference type="ARBA" id="ARBA00007770"/>
    </source>
</evidence>